<dbReference type="Gene3D" id="2.30.30.40">
    <property type="entry name" value="SH3 Domains"/>
    <property type="match status" value="1"/>
</dbReference>
<dbReference type="Pfam" id="PF00018">
    <property type="entry name" value="SH3_1"/>
    <property type="match status" value="1"/>
</dbReference>
<dbReference type="InterPro" id="IPR041418">
    <property type="entry name" value="SAM_3"/>
</dbReference>
<dbReference type="GO" id="GO:0045259">
    <property type="term" value="C:proton-transporting ATP synthase complex"/>
    <property type="evidence" value="ECO:0007669"/>
    <property type="project" value="UniProtKB-KW"/>
</dbReference>
<dbReference type="Pfam" id="PF22975">
    <property type="entry name" value="EPS8_2nd"/>
    <property type="match status" value="1"/>
</dbReference>
<feature type="region of interest" description="Disordered" evidence="11">
    <location>
        <begin position="765"/>
        <end position="788"/>
    </location>
</feature>
<dbReference type="InterPro" id="IPR036028">
    <property type="entry name" value="SH3-like_dom_sf"/>
</dbReference>
<dbReference type="InterPro" id="IPR039801">
    <property type="entry name" value="EPS8-like"/>
</dbReference>
<dbReference type="GO" id="GO:1900029">
    <property type="term" value="P:positive regulation of ruffle assembly"/>
    <property type="evidence" value="ECO:0007669"/>
    <property type="project" value="TreeGrafter"/>
</dbReference>
<evidence type="ECO:0000256" key="3">
    <source>
        <dbReference type="ARBA" id="ARBA00022443"/>
    </source>
</evidence>
<dbReference type="InterPro" id="IPR013625">
    <property type="entry name" value="PTB"/>
</dbReference>
<keyword evidence="8" id="KW-0496">Mitochondrion</keyword>
<gene>
    <name evidence="13" type="ORF">FQN60_002103</name>
</gene>
<evidence type="ECO:0000313" key="14">
    <source>
        <dbReference type="Proteomes" id="UP000327493"/>
    </source>
</evidence>
<feature type="compositionally biased region" description="Polar residues" evidence="11">
    <location>
        <begin position="773"/>
        <end position="787"/>
    </location>
</feature>
<keyword evidence="7" id="KW-0406">Ion transport</keyword>
<accession>A0A5J5DD17</accession>
<dbReference type="InterPro" id="IPR008688">
    <property type="entry name" value="ATP_synth_Bsub_B/MI25"/>
</dbReference>
<dbReference type="InterPro" id="IPR001452">
    <property type="entry name" value="SH3_domain"/>
</dbReference>
<evidence type="ECO:0000256" key="8">
    <source>
        <dbReference type="ARBA" id="ARBA00023128"/>
    </source>
</evidence>
<dbReference type="Pfam" id="PF08416">
    <property type="entry name" value="PTB"/>
    <property type="match status" value="1"/>
</dbReference>
<comment type="subcellular location">
    <subcellularLocation>
        <location evidence="1">Mitochondrion membrane</location>
    </subcellularLocation>
</comment>
<dbReference type="Pfam" id="PF05405">
    <property type="entry name" value="Mt_ATP-synt_B"/>
    <property type="match status" value="1"/>
</dbReference>
<sequence length="946" mass="106634">MLSRLVFVSASGLKSSGPLGAGLVHASRSLHTSSQSLAPVPPLPEKGGKVRPYMLGTGLLLYMLSKEIYVINHETFAAASIGAVIIYGIKKFGPSVAAFADKLNEEKVAKAQEVKDLAMASLAQAIEDEKKEQWRAEGRSMLFNAKRVTSGEIQAALEKDGVVVARSTIQRERLHMVTNEVKRRLDYQVALQNLHTRMEQEHMVNWVEKSVVSSITPQQVREREHRQVHHRPEGSGQGHSGQSYSLNCQVFREDFSNPQLMITSMRNPFSYRLEWLLRKSCQSEALTLQHTNIQKRKTKFDNVWKQRTFLIFPKVIQLVVYLPITVLLLHLRGFSHEDLPQQRRAFQQDDFKGAPLQRNNMSRPSGKSIYMQRKEYSEVLNKHPDNFHVRVEHLFTCELDGQEVKTIDDCLAKLKRLDAKSRLWPQEMIMEVELESLPLSCILQTKAVLDSCAYNSLLTVTVQQHNKHIPQVFMFQCEETGAGVVKNDLDKAAQKGGDVVEPRRDQSDIRSNLENIIGQHVPGNLRQAGPRPVQQERTPPPPDHPPPQWRSREPENMPSSPFLPPQEATMHHSDLRELQSSPEVAEQMNMKRNTDILNHVINDLEIFMAKVSAAANASSQPQKDKSKNKNAFGKKKSKKNAPAAAVSLPPWEEYISCLQKIKYGFNLLGQLDGTLTSPTAADFVHIFFTSLGMILPQYPADLPPTVFSPLLTETALRLLAQVVDPEEDQLWRSLGDCWNFPRSRWPDDNVPIYIPEFYDGWQPPSPSHAPSPVLNQNGPMRKSQSLPAGTRKTPLYMRVIYNFVARNNRELSIMKGDVVQVVQKSKQWWLVRNARNEEGNVPQNVLEHMESDGPVDDLPRDTLGPVTLDMSSPPAEVKAWLEYKGFSKITVTSLGVLTGKLLLGMTKNEIRTVCPEEGGKVFFQLQAIKSAIALASEPSGPYNGHY</sequence>
<name>A0A5J5DD17_9PERO</name>
<evidence type="ECO:0000256" key="5">
    <source>
        <dbReference type="ARBA" id="ARBA00022547"/>
    </source>
</evidence>
<keyword evidence="14" id="KW-1185">Reference proteome</keyword>
<dbReference type="Gene3D" id="2.30.29.30">
    <property type="entry name" value="Pleckstrin-homology domain (PH domain)/Phosphotyrosine-binding domain (PTB)"/>
    <property type="match status" value="1"/>
</dbReference>
<dbReference type="InterPro" id="IPR011993">
    <property type="entry name" value="PH-like_dom_sf"/>
</dbReference>
<keyword evidence="5" id="KW-0138">CF(0)</keyword>
<dbReference type="GO" id="GO:0035023">
    <property type="term" value="P:regulation of Rho protein signal transduction"/>
    <property type="evidence" value="ECO:0007669"/>
    <property type="project" value="TreeGrafter"/>
</dbReference>
<evidence type="ECO:0000256" key="10">
    <source>
        <dbReference type="PROSITE-ProRule" id="PRU00192"/>
    </source>
</evidence>
<dbReference type="GO" id="GO:0003779">
    <property type="term" value="F:actin binding"/>
    <property type="evidence" value="ECO:0007669"/>
    <property type="project" value="TreeGrafter"/>
</dbReference>
<feature type="region of interest" description="Disordered" evidence="11">
    <location>
        <begin position="516"/>
        <end position="576"/>
    </location>
</feature>
<comment type="similarity">
    <text evidence="2">Belongs to the EPS8 family.</text>
</comment>
<feature type="compositionally biased region" description="Pro residues" evidence="11">
    <location>
        <begin position="538"/>
        <end position="548"/>
    </location>
</feature>
<dbReference type="Pfam" id="PF18016">
    <property type="entry name" value="SAM_3"/>
    <property type="match status" value="1"/>
</dbReference>
<dbReference type="Gene3D" id="1.20.5.2210">
    <property type="match status" value="1"/>
</dbReference>
<keyword evidence="6" id="KW-0375">Hydrogen ion transport</keyword>
<dbReference type="PROSITE" id="PS50002">
    <property type="entry name" value="SH3"/>
    <property type="match status" value="1"/>
</dbReference>
<dbReference type="GO" id="GO:0007266">
    <property type="term" value="P:Rho protein signal transduction"/>
    <property type="evidence" value="ECO:0007669"/>
    <property type="project" value="TreeGrafter"/>
</dbReference>
<dbReference type="PANTHER" id="PTHR12287">
    <property type="entry name" value="EPIDERMAL GROWTH FACTOR RECEPTOR KINASE SUBSTRATE EPS8-RELATED PROTEIN"/>
    <property type="match status" value="1"/>
</dbReference>
<keyword evidence="4" id="KW-0813">Transport</keyword>
<evidence type="ECO:0000256" key="4">
    <source>
        <dbReference type="ARBA" id="ARBA00022448"/>
    </source>
</evidence>
<dbReference type="GO" id="GO:0032587">
    <property type="term" value="C:ruffle membrane"/>
    <property type="evidence" value="ECO:0007669"/>
    <property type="project" value="TreeGrafter"/>
</dbReference>
<dbReference type="AlphaFoldDB" id="A0A5J5DD17"/>
<feature type="region of interest" description="Disordered" evidence="11">
    <location>
        <begin position="616"/>
        <end position="643"/>
    </location>
</feature>
<reference evidence="13 14" key="1">
    <citation type="submission" date="2019-08" db="EMBL/GenBank/DDBJ databases">
        <title>A chromosome-level genome assembly, high-density linkage maps, and genome scans reveal the genomic architecture of hybrid incompatibilities underlying speciation via character displacement in darters (Percidae: Etheostominae).</title>
        <authorList>
            <person name="Moran R.L."/>
            <person name="Catchen J.M."/>
            <person name="Fuller R.C."/>
        </authorList>
    </citation>
    <scope>NUCLEOTIDE SEQUENCE [LARGE SCALE GENOMIC DNA]</scope>
    <source>
        <strain evidence="13">EspeVRDwgs_2016</strain>
        <tissue evidence="13">Muscle</tissue>
    </source>
</reference>
<dbReference type="SUPFAM" id="SSF50044">
    <property type="entry name" value="SH3-domain"/>
    <property type="match status" value="1"/>
</dbReference>
<dbReference type="GO" id="GO:0031966">
    <property type="term" value="C:mitochondrial membrane"/>
    <property type="evidence" value="ECO:0007669"/>
    <property type="project" value="UniProtKB-SubCell"/>
</dbReference>
<evidence type="ECO:0000259" key="12">
    <source>
        <dbReference type="PROSITE" id="PS50002"/>
    </source>
</evidence>
<evidence type="ECO:0000256" key="7">
    <source>
        <dbReference type="ARBA" id="ARBA00023065"/>
    </source>
</evidence>
<dbReference type="GO" id="GO:0015986">
    <property type="term" value="P:proton motive force-driven ATP synthesis"/>
    <property type="evidence" value="ECO:0007669"/>
    <property type="project" value="InterPro"/>
</dbReference>
<evidence type="ECO:0000256" key="1">
    <source>
        <dbReference type="ARBA" id="ARBA00004325"/>
    </source>
</evidence>
<feature type="domain" description="SH3" evidence="12">
    <location>
        <begin position="792"/>
        <end position="851"/>
    </location>
</feature>
<dbReference type="Gene3D" id="1.10.150.50">
    <property type="entry name" value="Transcription Factor, Ets-1"/>
    <property type="match status" value="1"/>
</dbReference>
<keyword evidence="9" id="KW-0472">Membrane</keyword>
<feature type="region of interest" description="Disordered" evidence="11">
    <location>
        <begin position="218"/>
        <end position="242"/>
    </location>
</feature>
<protein>
    <recommendedName>
        <fullName evidence="12">SH3 domain-containing protein</fullName>
    </recommendedName>
</protein>
<feature type="compositionally biased region" description="Basic residues" evidence="11">
    <location>
        <begin position="628"/>
        <end position="639"/>
    </location>
</feature>
<dbReference type="CDD" id="cd01210">
    <property type="entry name" value="PTB_EPS8"/>
    <property type="match status" value="1"/>
</dbReference>
<feature type="compositionally biased region" description="Basic and acidic residues" evidence="11">
    <location>
        <begin position="220"/>
        <end position="233"/>
    </location>
</feature>
<keyword evidence="3 10" id="KW-0728">SH3 domain</keyword>
<evidence type="ECO:0000256" key="11">
    <source>
        <dbReference type="SAM" id="MobiDB-lite"/>
    </source>
</evidence>
<evidence type="ECO:0000313" key="13">
    <source>
        <dbReference type="EMBL" id="KAA8591160.1"/>
    </source>
</evidence>
<dbReference type="GO" id="GO:0015078">
    <property type="term" value="F:proton transmembrane transporter activity"/>
    <property type="evidence" value="ECO:0007669"/>
    <property type="project" value="InterPro"/>
</dbReference>
<evidence type="ECO:0000256" key="2">
    <source>
        <dbReference type="ARBA" id="ARBA00006197"/>
    </source>
</evidence>
<evidence type="ECO:0000256" key="9">
    <source>
        <dbReference type="ARBA" id="ARBA00023136"/>
    </source>
</evidence>
<dbReference type="SUPFAM" id="SSF161060">
    <property type="entry name" value="ATP synthase B chain-like"/>
    <property type="match status" value="1"/>
</dbReference>
<dbReference type="InterPro" id="IPR055093">
    <property type="entry name" value="EPS8_2nd"/>
</dbReference>
<proteinExistence type="inferred from homology"/>
<evidence type="ECO:0000256" key="6">
    <source>
        <dbReference type="ARBA" id="ARBA00022781"/>
    </source>
</evidence>
<dbReference type="InterPro" id="IPR033928">
    <property type="entry name" value="EPS8_PTB"/>
</dbReference>
<dbReference type="InterPro" id="IPR013761">
    <property type="entry name" value="SAM/pointed_sf"/>
</dbReference>
<dbReference type="GO" id="GO:0031982">
    <property type="term" value="C:vesicle"/>
    <property type="evidence" value="ECO:0007669"/>
    <property type="project" value="TreeGrafter"/>
</dbReference>
<dbReference type="EMBL" id="VOFY01000007">
    <property type="protein sequence ID" value="KAA8591160.1"/>
    <property type="molecule type" value="Genomic_DNA"/>
</dbReference>
<dbReference type="SUPFAM" id="SSF50729">
    <property type="entry name" value="PH domain-like"/>
    <property type="match status" value="1"/>
</dbReference>
<dbReference type="SMART" id="SM00326">
    <property type="entry name" value="SH3"/>
    <property type="match status" value="1"/>
</dbReference>
<dbReference type="PANTHER" id="PTHR12287:SF22">
    <property type="entry name" value="EPIDERMAL GROWTH FACTOR RECEPTOR KINASE SUBSTRATE 8-LIKE PROTEIN 3"/>
    <property type="match status" value="1"/>
</dbReference>
<comment type="caution">
    <text evidence="13">The sequence shown here is derived from an EMBL/GenBank/DDBJ whole genome shotgun (WGS) entry which is preliminary data.</text>
</comment>
<dbReference type="Proteomes" id="UP000327493">
    <property type="component" value="Chromosome 7"/>
</dbReference>
<organism evidence="13 14">
    <name type="scientific">Etheostoma spectabile</name>
    <name type="common">orangethroat darter</name>
    <dbReference type="NCBI Taxonomy" id="54343"/>
    <lineage>
        <taxon>Eukaryota</taxon>
        <taxon>Metazoa</taxon>
        <taxon>Chordata</taxon>
        <taxon>Craniata</taxon>
        <taxon>Vertebrata</taxon>
        <taxon>Euteleostomi</taxon>
        <taxon>Actinopterygii</taxon>
        <taxon>Neopterygii</taxon>
        <taxon>Teleostei</taxon>
        <taxon>Neoteleostei</taxon>
        <taxon>Acanthomorphata</taxon>
        <taxon>Eupercaria</taxon>
        <taxon>Perciformes</taxon>
        <taxon>Percoidei</taxon>
        <taxon>Percidae</taxon>
        <taxon>Etheostomatinae</taxon>
        <taxon>Etheostoma</taxon>
    </lineage>
</organism>